<sequence>MEVLANEIASKDIRGATIIRYSGFMVLLVFEIEKKMEYLIAKQREMLDNWFLRLQQWSEKIIIDSQRAWLACRRIPIHAWNMVAFQNIGERWGNLYLLIWVMNNSECMLMNLTLVLSVYATAMIVKQNSKAMEKDEMEFEKSPSDSIVDKEVNEDGGSLNNLAWVALRRDENATNEIN</sequence>
<keyword evidence="2" id="KW-1185">Reference proteome</keyword>
<reference evidence="1 2" key="1">
    <citation type="journal article" date="2019" name="Genome Biol. Evol.">
        <title>Insights into the evolution of the New World diploid cottons (Gossypium, subgenus Houzingenia) based on genome sequencing.</title>
        <authorList>
            <person name="Grover C.E."/>
            <person name="Arick M.A. 2nd"/>
            <person name="Thrash A."/>
            <person name="Conover J.L."/>
            <person name="Sanders W.S."/>
            <person name="Peterson D.G."/>
            <person name="Frelichowski J.E."/>
            <person name="Scheffler J.A."/>
            <person name="Scheffler B.E."/>
            <person name="Wendel J.F."/>
        </authorList>
    </citation>
    <scope>NUCLEOTIDE SEQUENCE [LARGE SCALE GENOMIC DNA]</scope>
    <source>
        <strain evidence="1">157</strain>
        <tissue evidence="1">Leaf</tissue>
    </source>
</reference>
<evidence type="ECO:0000313" key="2">
    <source>
        <dbReference type="Proteomes" id="UP000593572"/>
    </source>
</evidence>
<dbReference type="EMBL" id="JABEZX010000009">
    <property type="protein sequence ID" value="MBA0567177.1"/>
    <property type="molecule type" value="Genomic_DNA"/>
</dbReference>
<proteinExistence type="predicted"/>
<evidence type="ECO:0000313" key="1">
    <source>
        <dbReference type="EMBL" id="MBA0567177.1"/>
    </source>
</evidence>
<organism evidence="1 2">
    <name type="scientific">Gossypium lobatum</name>
    <dbReference type="NCBI Taxonomy" id="34289"/>
    <lineage>
        <taxon>Eukaryota</taxon>
        <taxon>Viridiplantae</taxon>
        <taxon>Streptophyta</taxon>
        <taxon>Embryophyta</taxon>
        <taxon>Tracheophyta</taxon>
        <taxon>Spermatophyta</taxon>
        <taxon>Magnoliopsida</taxon>
        <taxon>eudicotyledons</taxon>
        <taxon>Gunneridae</taxon>
        <taxon>Pentapetalae</taxon>
        <taxon>rosids</taxon>
        <taxon>malvids</taxon>
        <taxon>Malvales</taxon>
        <taxon>Malvaceae</taxon>
        <taxon>Malvoideae</taxon>
        <taxon>Gossypium</taxon>
    </lineage>
</organism>
<protein>
    <recommendedName>
        <fullName evidence="3">DUF4283 domain-containing protein</fullName>
    </recommendedName>
</protein>
<evidence type="ECO:0008006" key="3">
    <source>
        <dbReference type="Google" id="ProtNLM"/>
    </source>
</evidence>
<comment type="caution">
    <text evidence="1">The sequence shown here is derived from an EMBL/GenBank/DDBJ whole genome shotgun (WGS) entry which is preliminary data.</text>
</comment>
<gene>
    <name evidence="1" type="ORF">Golob_011933</name>
</gene>
<dbReference type="AlphaFoldDB" id="A0A7J8MR15"/>
<accession>A0A7J8MR15</accession>
<name>A0A7J8MR15_9ROSI</name>
<dbReference type="Proteomes" id="UP000593572">
    <property type="component" value="Unassembled WGS sequence"/>
</dbReference>